<dbReference type="InterPro" id="IPR011009">
    <property type="entry name" value="Kinase-like_dom_sf"/>
</dbReference>
<dbReference type="SUPFAM" id="SSF56112">
    <property type="entry name" value="Protein kinase-like (PK-like)"/>
    <property type="match status" value="1"/>
</dbReference>
<evidence type="ECO:0000256" key="1">
    <source>
        <dbReference type="SAM" id="Phobius"/>
    </source>
</evidence>
<evidence type="ECO:0000313" key="4">
    <source>
        <dbReference type="Proteomes" id="UP000237271"/>
    </source>
</evidence>
<feature type="domain" description="Serine-threonine/tyrosine-protein kinase catalytic" evidence="2">
    <location>
        <begin position="31"/>
        <end position="65"/>
    </location>
</feature>
<accession>A0A2P4XV10</accession>
<dbReference type="Proteomes" id="UP000237271">
    <property type="component" value="Unassembled WGS sequence"/>
</dbReference>
<feature type="transmembrane region" description="Helical" evidence="1">
    <location>
        <begin position="7"/>
        <end position="29"/>
    </location>
</feature>
<proteinExistence type="predicted"/>
<feature type="transmembrane region" description="Helical" evidence="1">
    <location>
        <begin position="49"/>
        <end position="67"/>
    </location>
</feature>
<keyword evidence="1" id="KW-1133">Transmembrane helix</keyword>
<dbReference type="EMBL" id="NCKW01007880">
    <property type="protein sequence ID" value="POM69356.1"/>
    <property type="molecule type" value="Genomic_DNA"/>
</dbReference>
<keyword evidence="1" id="KW-0812">Transmembrane</keyword>
<sequence length="68" mass="7545">MKLHSVYAIFTTVASFMVIYKGITFSWVTSIWKAPECLTGSPPTFASDVYSFGMFIIEALSGMLPWGI</sequence>
<keyword evidence="3" id="KW-0808">Transferase</keyword>
<evidence type="ECO:0000313" key="3">
    <source>
        <dbReference type="EMBL" id="POM69356.1"/>
    </source>
</evidence>
<dbReference type="GO" id="GO:0004672">
    <property type="term" value="F:protein kinase activity"/>
    <property type="evidence" value="ECO:0007669"/>
    <property type="project" value="InterPro"/>
</dbReference>
<gene>
    <name evidence="3" type="ORF">PHPALM_14362</name>
</gene>
<dbReference type="Gene3D" id="1.10.510.10">
    <property type="entry name" value="Transferase(Phosphotransferase) domain 1"/>
    <property type="match status" value="1"/>
</dbReference>
<name>A0A2P4XV10_9STRA</name>
<protein>
    <submittedName>
        <fullName evidence="3">Protein kinase</fullName>
    </submittedName>
</protein>
<dbReference type="OrthoDB" id="127186at2759"/>
<evidence type="ECO:0000259" key="2">
    <source>
        <dbReference type="Pfam" id="PF07714"/>
    </source>
</evidence>
<keyword evidence="3" id="KW-0418">Kinase</keyword>
<keyword evidence="1" id="KW-0472">Membrane</keyword>
<keyword evidence="4" id="KW-1185">Reference proteome</keyword>
<organism evidence="3 4">
    <name type="scientific">Phytophthora palmivora</name>
    <dbReference type="NCBI Taxonomy" id="4796"/>
    <lineage>
        <taxon>Eukaryota</taxon>
        <taxon>Sar</taxon>
        <taxon>Stramenopiles</taxon>
        <taxon>Oomycota</taxon>
        <taxon>Peronosporomycetes</taxon>
        <taxon>Peronosporales</taxon>
        <taxon>Peronosporaceae</taxon>
        <taxon>Phytophthora</taxon>
    </lineage>
</organism>
<dbReference type="AlphaFoldDB" id="A0A2P4XV10"/>
<dbReference type="Pfam" id="PF07714">
    <property type="entry name" value="PK_Tyr_Ser-Thr"/>
    <property type="match status" value="1"/>
</dbReference>
<comment type="caution">
    <text evidence="3">The sequence shown here is derived from an EMBL/GenBank/DDBJ whole genome shotgun (WGS) entry which is preliminary data.</text>
</comment>
<reference evidence="3 4" key="1">
    <citation type="journal article" date="2017" name="Genome Biol. Evol.">
        <title>Phytophthora megakarya and P. palmivora, closely related causal agents of cacao black pod rot, underwent increases in genome sizes and gene numbers by different mechanisms.</title>
        <authorList>
            <person name="Ali S.S."/>
            <person name="Shao J."/>
            <person name="Lary D.J."/>
            <person name="Kronmiller B."/>
            <person name="Shen D."/>
            <person name="Strem M.D."/>
            <person name="Amoako-Attah I."/>
            <person name="Akrofi A.Y."/>
            <person name="Begoude B.A."/>
            <person name="Ten Hoopen G.M."/>
            <person name="Coulibaly K."/>
            <person name="Kebe B.I."/>
            <person name="Melnick R.L."/>
            <person name="Guiltinan M.J."/>
            <person name="Tyler B.M."/>
            <person name="Meinhardt L.W."/>
            <person name="Bailey B.A."/>
        </authorList>
    </citation>
    <scope>NUCLEOTIDE SEQUENCE [LARGE SCALE GENOMIC DNA]</scope>
    <source>
        <strain evidence="4">sbr112.9</strain>
    </source>
</reference>
<dbReference type="InterPro" id="IPR001245">
    <property type="entry name" value="Ser-Thr/Tyr_kinase_cat_dom"/>
</dbReference>